<reference evidence="2 3" key="1">
    <citation type="submission" date="2024-01" db="EMBL/GenBank/DDBJ databases">
        <title>Genome assemblies of Stephania.</title>
        <authorList>
            <person name="Yang L."/>
        </authorList>
    </citation>
    <scope>NUCLEOTIDE SEQUENCE [LARGE SCALE GENOMIC DNA]</scope>
    <source>
        <strain evidence="2">JXDWG</strain>
        <tissue evidence="2">Leaf</tissue>
    </source>
</reference>
<dbReference type="EMBL" id="JBBNAG010000005">
    <property type="protein sequence ID" value="KAK9131703.1"/>
    <property type="molecule type" value="Genomic_DNA"/>
</dbReference>
<protein>
    <submittedName>
        <fullName evidence="2">Uncharacterized protein</fullName>
    </submittedName>
</protein>
<accession>A0AAP0JET0</accession>
<evidence type="ECO:0000256" key="1">
    <source>
        <dbReference type="SAM" id="MobiDB-lite"/>
    </source>
</evidence>
<feature type="compositionally biased region" description="Basic and acidic residues" evidence="1">
    <location>
        <begin position="80"/>
        <end position="105"/>
    </location>
</feature>
<dbReference type="AlphaFoldDB" id="A0AAP0JET0"/>
<proteinExistence type="predicted"/>
<feature type="region of interest" description="Disordered" evidence="1">
    <location>
        <begin position="59"/>
        <end position="105"/>
    </location>
</feature>
<evidence type="ECO:0000313" key="3">
    <source>
        <dbReference type="Proteomes" id="UP001419268"/>
    </source>
</evidence>
<sequence length="105" mass="11077">MAATARIRISASPISVSGWRKRIVAAVERCVGDGGWQEEECCDPSVAILQTDLFHSPDCAQGGGSGRLGGDDDGTATARKSTEGKTPEAVATKRNEEVGTKEREE</sequence>
<name>A0AAP0JET0_9MAGN</name>
<comment type="caution">
    <text evidence="2">The sequence shown here is derived from an EMBL/GenBank/DDBJ whole genome shotgun (WGS) entry which is preliminary data.</text>
</comment>
<organism evidence="2 3">
    <name type="scientific">Stephania cephalantha</name>
    <dbReference type="NCBI Taxonomy" id="152367"/>
    <lineage>
        <taxon>Eukaryota</taxon>
        <taxon>Viridiplantae</taxon>
        <taxon>Streptophyta</taxon>
        <taxon>Embryophyta</taxon>
        <taxon>Tracheophyta</taxon>
        <taxon>Spermatophyta</taxon>
        <taxon>Magnoliopsida</taxon>
        <taxon>Ranunculales</taxon>
        <taxon>Menispermaceae</taxon>
        <taxon>Menispermoideae</taxon>
        <taxon>Cissampelideae</taxon>
        <taxon>Stephania</taxon>
    </lineage>
</organism>
<keyword evidence="3" id="KW-1185">Reference proteome</keyword>
<gene>
    <name evidence="2" type="ORF">Scep_011231</name>
</gene>
<evidence type="ECO:0000313" key="2">
    <source>
        <dbReference type="EMBL" id="KAK9131703.1"/>
    </source>
</evidence>
<dbReference type="Proteomes" id="UP001419268">
    <property type="component" value="Unassembled WGS sequence"/>
</dbReference>